<evidence type="ECO:0000259" key="5">
    <source>
        <dbReference type="SMART" id="SM00872"/>
    </source>
</evidence>
<name>A0A1N5TGC5_9ARCH</name>
<dbReference type="RefSeq" id="WP_148689587.1">
    <property type="nucleotide sequence ID" value="NZ_LT671858.1"/>
</dbReference>
<keyword evidence="4" id="KW-0326">Glycosidase</keyword>
<evidence type="ECO:0000256" key="3">
    <source>
        <dbReference type="ARBA" id="ARBA00022801"/>
    </source>
</evidence>
<dbReference type="InterPro" id="IPR028995">
    <property type="entry name" value="Glyco_hydro_57/38_cen_sf"/>
</dbReference>
<dbReference type="InterPro" id="IPR011330">
    <property type="entry name" value="Glyco_hydro/deAcase_b/a-brl"/>
</dbReference>
<feature type="domain" description="Glycoside hydrolase family 38 central" evidence="5">
    <location>
        <begin position="497"/>
        <end position="574"/>
    </location>
</feature>
<reference evidence="6 7" key="1">
    <citation type="submission" date="2016-04" db="EMBL/GenBank/DDBJ databases">
        <authorList>
            <person name="Evans L.H."/>
            <person name="Alamgir A."/>
            <person name="Owens N."/>
            <person name="Weber N.D."/>
            <person name="Virtaneva K."/>
            <person name="Barbian K."/>
            <person name="Babar A."/>
            <person name="Rosenke K."/>
        </authorList>
    </citation>
    <scope>NUCLEOTIDE SEQUENCE [LARGE SCALE GENOMIC DNA]</scope>
    <source>
        <strain evidence="7">S5(T) (JCM 30642 \VKM B-2941)</strain>
    </source>
</reference>
<organism evidence="6 7">
    <name type="scientific">Cuniculiplasma divulgatum</name>
    <dbReference type="NCBI Taxonomy" id="1673428"/>
    <lineage>
        <taxon>Archaea</taxon>
        <taxon>Methanobacteriati</taxon>
        <taxon>Thermoplasmatota</taxon>
        <taxon>Thermoplasmata</taxon>
        <taxon>Thermoplasmatales</taxon>
        <taxon>Cuniculiplasmataceae</taxon>
        <taxon>Cuniculiplasma</taxon>
    </lineage>
</organism>
<accession>A0A1N5TGC5</accession>
<keyword evidence="3" id="KW-0378">Hydrolase</keyword>
<comment type="similarity">
    <text evidence="1">Belongs to the glycosyl hydrolase 38 family.</text>
</comment>
<dbReference type="PANTHER" id="PTHR46017">
    <property type="entry name" value="ALPHA-MANNOSIDASE 2C1"/>
    <property type="match status" value="1"/>
</dbReference>
<sequence length="998" mass="114259">MKPDIKRKALRRVQDIISICFNYVILINQIKINGENQMLPFSKKSTPDEEISIKLQPELQPLNEGQKYLIALDMSGIGIAKFDGNKIQTIDPGHRYISFDKAPKSIEIVATSTSLFGSNMWSFRINRIIFATVDWKKFSAALRIESIIKSALARDDETLISGFLESLYKVKATPNIMQLTVSDIIDHKNEGSYEELVDFYSVPVNDGKLADLPYGNFSISPLEEILHNSGIKIQHNIYPMGHCHIDAAWLWPYSETKKKTERSFLNVTRLFDDGYKFVFAQSSALFYKWAKEKNSKLFSRIKELAGEGKWLPVGGMWVESDTNLLIGESLARQFLYGQNYFKANFNSDAKIGWLPDTFGFSGQLPQIMRQSGIESFITHKLRWNDTNVFPHTFFNWCGIDGTVIPTILVNSTYNGNMQFDEINRVLSNVNNFDDPYVYQFGYGDGGGGPNSEMLELLDFLPEVAKNAKPEFKQEEFLKDVMNNSKNAPEVNGELYVETHRGVYTTNYGIKRRVALLEDRLIACDFIKSVLNSHNISHQHNDLSEEWETLLTAQFHDVLPGSANYYAYDEAFSDLDRAIRNTESFINESIKAYCKEMKIPFGNMIVNTSQYNINSSIDLRRNTIYISEKSGKEESSQNVSLSVPSFTLNLNDKPLSVNSNSQNDFEIKNDKNSVFIKGKYYSFIVDDNCNITVERDLGIIFSGHLALLEDVPGRFDAWNIDLDTLNPGNLLSEKTKSMDFKQDGVNTIVSVKIHYEDDSIIEQRFIMNPNNSFIEVRNRINLRNREKLVKFFINSKIKSKTLKCEIPFGMVERDFSDDKNKAKFEFPALRFVNWSDQSKGFSIVARELHGYSFVNDTLGISLLKAPLYPNPFSDGKETEVTFFILPEKDYKKVYRELNFVFHPPIVIDHAGETNMKYNDQLLKVTEDDIIIENIKETENGKGVLLRSYALENGGKLDISSKHKFGLEESNMLEDKRGKVNDSIEYGKYQIRNIILNFEK</sequence>
<evidence type="ECO:0000313" key="7">
    <source>
        <dbReference type="Proteomes" id="UP000195607"/>
    </source>
</evidence>
<evidence type="ECO:0000256" key="4">
    <source>
        <dbReference type="ARBA" id="ARBA00023295"/>
    </source>
</evidence>
<dbReference type="Gene3D" id="3.20.110.10">
    <property type="entry name" value="Glycoside hydrolase 38, N terminal domain"/>
    <property type="match status" value="1"/>
</dbReference>
<dbReference type="Pfam" id="PF07748">
    <property type="entry name" value="Glyco_hydro_38C"/>
    <property type="match status" value="1"/>
</dbReference>
<keyword evidence="2" id="KW-0479">Metal-binding</keyword>
<dbReference type="InterPro" id="IPR037094">
    <property type="entry name" value="Glyco_hydro_38_cen_sf"/>
</dbReference>
<protein>
    <submittedName>
        <fullName evidence="6">Alpha-mannosidase</fullName>
    </submittedName>
</protein>
<dbReference type="CDD" id="cd10789">
    <property type="entry name" value="GH38N_AMII_ER_cytosolic"/>
    <property type="match status" value="1"/>
</dbReference>
<gene>
    <name evidence="6" type="ORF">CSP5_0566</name>
</gene>
<dbReference type="SUPFAM" id="SSF74650">
    <property type="entry name" value="Galactose mutarotase-like"/>
    <property type="match status" value="1"/>
</dbReference>
<dbReference type="AlphaFoldDB" id="A0A1N5TGC5"/>
<dbReference type="Gene3D" id="2.70.98.30">
    <property type="entry name" value="Golgi alpha-mannosidase II, domain 4"/>
    <property type="match status" value="1"/>
</dbReference>
<dbReference type="GO" id="GO:0046872">
    <property type="term" value="F:metal ion binding"/>
    <property type="evidence" value="ECO:0007669"/>
    <property type="project" value="UniProtKB-KW"/>
</dbReference>
<dbReference type="GO" id="GO:0030246">
    <property type="term" value="F:carbohydrate binding"/>
    <property type="evidence" value="ECO:0007669"/>
    <property type="project" value="InterPro"/>
</dbReference>
<dbReference type="InterPro" id="IPR015341">
    <property type="entry name" value="Glyco_hydro_38_cen"/>
</dbReference>
<dbReference type="SUPFAM" id="SSF88688">
    <property type="entry name" value="Families 57/38 glycoside transferase middle domain"/>
    <property type="match status" value="1"/>
</dbReference>
<dbReference type="InterPro" id="IPR027291">
    <property type="entry name" value="Glyco_hydro_38_N_sf"/>
</dbReference>
<dbReference type="InterPro" id="IPR011682">
    <property type="entry name" value="Glyco_hydro_38_C"/>
</dbReference>
<evidence type="ECO:0000256" key="2">
    <source>
        <dbReference type="ARBA" id="ARBA00022723"/>
    </source>
</evidence>
<evidence type="ECO:0000313" key="6">
    <source>
        <dbReference type="EMBL" id="SIM47470.1"/>
    </source>
</evidence>
<dbReference type="Pfam" id="PF01074">
    <property type="entry name" value="Glyco_hydro_38N"/>
    <property type="match status" value="1"/>
</dbReference>
<dbReference type="InterPro" id="IPR000602">
    <property type="entry name" value="Glyco_hydro_38_N"/>
</dbReference>
<dbReference type="GeneID" id="41587860"/>
<dbReference type="EMBL" id="LT671858">
    <property type="protein sequence ID" value="SIM47470.1"/>
    <property type="molecule type" value="Genomic_DNA"/>
</dbReference>
<dbReference type="InterPro" id="IPR011013">
    <property type="entry name" value="Gal_mutarotase_sf_dom"/>
</dbReference>
<dbReference type="SMART" id="SM00872">
    <property type="entry name" value="Alpha-mann_mid"/>
    <property type="match status" value="1"/>
</dbReference>
<dbReference type="GO" id="GO:0009313">
    <property type="term" value="P:oligosaccharide catabolic process"/>
    <property type="evidence" value="ECO:0007669"/>
    <property type="project" value="TreeGrafter"/>
</dbReference>
<dbReference type="SUPFAM" id="SSF88713">
    <property type="entry name" value="Glycoside hydrolase/deacetylase"/>
    <property type="match status" value="1"/>
</dbReference>
<dbReference type="PANTHER" id="PTHR46017:SF1">
    <property type="entry name" value="ALPHA-MANNOSIDASE 2C1"/>
    <property type="match status" value="1"/>
</dbReference>
<proteinExistence type="inferred from homology"/>
<dbReference type="GO" id="GO:0004559">
    <property type="term" value="F:alpha-mannosidase activity"/>
    <property type="evidence" value="ECO:0007669"/>
    <property type="project" value="InterPro"/>
</dbReference>
<evidence type="ECO:0000256" key="1">
    <source>
        <dbReference type="ARBA" id="ARBA00009792"/>
    </source>
</evidence>
<dbReference type="GO" id="GO:0006013">
    <property type="term" value="P:mannose metabolic process"/>
    <property type="evidence" value="ECO:0007669"/>
    <property type="project" value="InterPro"/>
</dbReference>
<dbReference type="Gene3D" id="1.20.1270.50">
    <property type="entry name" value="Glycoside hydrolase family 38, central domain"/>
    <property type="match status" value="1"/>
</dbReference>
<dbReference type="Pfam" id="PF09261">
    <property type="entry name" value="Alpha-mann_mid"/>
    <property type="match status" value="1"/>
</dbReference>
<dbReference type="Proteomes" id="UP000195607">
    <property type="component" value="Chromosome I"/>
</dbReference>